<sequence length="58" mass="6331">MTDEQGKAPSNPDDPVVRRLVNETGITQMQARELIALLGALSWASLLREAQILTAGKR</sequence>
<dbReference type="EMBL" id="JACHEF010000001">
    <property type="protein sequence ID" value="MBB6409141.1"/>
    <property type="molecule type" value="Genomic_DNA"/>
</dbReference>
<comment type="caution">
    <text evidence="1">The sequence shown here is derived from an EMBL/GenBank/DDBJ whole genome shotgun (WGS) entry which is preliminary data.</text>
</comment>
<evidence type="ECO:0008006" key="3">
    <source>
        <dbReference type="Google" id="ProtNLM"/>
    </source>
</evidence>
<dbReference type="AlphaFoldDB" id="A0A841P6H1"/>
<protein>
    <recommendedName>
        <fullName evidence="3">DUF3606 domain-containing protein</fullName>
    </recommendedName>
</protein>
<gene>
    <name evidence="1" type="ORF">HNQ71_001785</name>
</gene>
<evidence type="ECO:0000313" key="2">
    <source>
        <dbReference type="Proteomes" id="UP000556329"/>
    </source>
</evidence>
<accession>A0A841P6H1</accession>
<proteinExistence type="predicted"/>
<name>A0A841P6H1_9HYPH</name>
<evidence type="ECO:0000313" key="1">
    <source>
        <dbReference type="EMBL" id="MBB6409141.1"/>
    </source>
</evidence>
<reference evidence="1 2" key="1">
    <citation type="submission" date="2020-08" db="EMBL/GenBank/DDBJ databases">
        <title>Genomic Encyclopedia of Type Strains, Phase IV (KMG-IV): sequencing the most valuable type-strain genomes for metagenomic binning, comparative biology and taxonomic classification.</title>
        <authorList>
            <person name="Goeker M."/>
        </authorList>
    </citation>
    <scope>NUCLEOTIDE SEQUENCE [LARGE SCALE GENOMIC DNA]</scope>
    <source>
        <strain evidence="1 2">DSM 100039</strain>
    </source>
</reference>
<organism evidence="1 2">
    <name type="scientific">Mesorhizobium sangaii</name>
    <dbReference type="NCBI Taxonomy" id="505389"/>
    <lineage>
        <taxon>Bacteria</taxon>
        <taxon>Pseudomonadati</taxon>
        <taxon>Pseudomonadota</taxon>
        <taxon>Alphaproteobacteria</taxon>
        <taxon>Hyphomicrobiales</taxon>
        <taxon>Phyllobacteriaceae</taxon>
        <taxon>Mesorhizobium</taxon>
    </lineage>
</organism>
<dbReference type="Proteomes" id="UP000556329">
    <property type="component" value="Unassembled WGS sequence"/>
</dbReference>
<keyword evidence="2" id="KW-1185">Reference proteome</keyword>